<evidence type="ECO:0000256" key="3">
    <source>
        <dbReference type="ARBA" id="ARBA00022553"/>
    </source>
</evidence>
<dbReference type="RefSeq" id="WP_229753262.1">
    <property type="nucleotide sequence ID" value="NZ_BMFT01000001.1"/>
</dbReference>
<feature type="domain" description="HAMP" evidence="8">
    <location>
        <begin position="310"/>
        <end position="364"/>
    </location>
</feature>
<dbReference type="PANTHER" id="PTHR34220">
    <property type="entry name" value="SENSOR HISTIDINE KINASE YPDA"/>
    <property type="match status" value="1"/>
</dbReference>
<dbReference type="InterPro" id="IPR010559">
    <property type="entry name" value="Sig_transdc_His_kin_internal"/>
</dbReference>
<keyword evidence="7" id="KW-0812">Transmembrane</keyword>
<dbReference type="PANTHER" id="PTHR34220:SF7">
    <property type="entry name" value="SENSOR HISTIDINE KINASE YPDA"/>
    <property type="match status" value="1"/>
</dbReference>
<dbReference type="Pfam" id="PF00672">
    <property type="entry name" value="HAMP"/>
    <property type="match status" value="1"/>
</dbReference>
<evidence type="ECO:0000259" key="8">
    <source>
        <dbReference type="PROSITE" id="PS50885"/>
    </source>
</evidence>
<dbReference type="InterPro" id="IPR050640">
    <property type="entry name" value="Bact_2-comp_sensor_kinase"/>
</dbReference>
<name>A0ABQ1Y865_9BACL</name>
<sequence>MSMPRVNLFRKIVLLLLAMLLPIIGVYAYSNKISVNVLDTELNRSNTNQLRFFQNQVDSTIELMGMWPNLLIQDPDISTLRDYFDPMKDLDLQTISLIKRIQSKLSIQQSSSDWKSELTIYSPTLQREITVKDAKAYDEAALKKRLKSGWQVVELDEPGNYRFSLMTAQPYNSFKDKNIEGILLEVSFDSQNISDMLDDFKRDGRRDPLFYNPESGIIFNSTSDKALGSELINQLKHEKSIEDSGYATVELEGEKYMVNMALAETIGWYLIDYMPVSDILGPVHQTNQLFYIIVGSLLLMSCLMAYMLYGQVQVPVKQLMISFKKLQNGDYSVRLHPKGKGKTEFHFLFTRFNSMVEQIQSLFEKVYLEQIHVREAKLKQLQSQINPHFFYNCFSFISSMAKLQNYQSVIAMSQALAKYYRYTTRQEKNFVSIQEELEFVRNYLDIQQMRMNRLSYSIEVAEGMDPLLIPPLIVQPLVENAVLHGIEPYPEAGEIRIVVSQEQGVACIIVEDNGVGLTSEKMFALVHRLSKPKEDEFGYGLWNVQQRLYLRFGEQARIHLEHSSLGGLKIQLSWIPDHNVKKEH</sequence>
<comment type="caution">
    <text evidence="9">The sequence shown here is derived from an EMBL/GenBank/DDBJ whole genome shotgun (WGS) entry which is preliminary data.</text>
</comment>
<dbReference type="SMART" id="SM00304">
    <property type="entry name" value="HAMP"/>
    <property type="match status" value="1"/>
</dbReference>
<evidence type="ECO:0000256" key="6">
    <source>
        <dbReference type="ARBA" id="ARBA00023136"/>
    </source>
</evidence>
<dbReference type="Pfam" id="PF02518">
    <property type="entry name" value="HATPase_c"/>
    <property type="match status" value="1"/>
</dbReference>
<comment type="subcellular location">
    <subcellularLocation>
        <location evidence="1">Cell membrane</location>
        <topology evidence="1">Multi-pass membrane protein</topology>
    </subcellularLocation>
</comment>
<dbReference type="PROSITE" id="PS50885">
    <property type="entry name" value="HAMP"/>
    <property type="match status" value="1"/>
</dbReference>
<accession>A0ABQ1Y865</accession>
<feature type="transmembrane region" description="Helical" evidence="7">
    <location>
        <begin position="289"/>
        <end position="309"/>
    </location>
</feature>
<evidence type="ECO:0000256" key="5">
    <source>
        <dbReference type="ARBA" id="ARBA00022777"/>
    </source>
</evidence>
<evidence type="ECO:0000256" key="1">
    <source>
        <dbReference type="ARBA" id="ARBA00004651"/>
    </source>
</evidence>
<reference evidence="10" key="1">
    <citation type="journal article" date="2019" name="Int. J. Syst. Evol. Microbiol.">
        <title>The Global Catalogue of Microorganisms (GCM) 10K type strain sequencing project: providing services to taxonomists for standard genome sequencing and annotation.</title>
        <authorList>
            <consortium name="The Broad Institute Genomics Platform"/>
            <consortium name="The Broad Institute Genome Sequencing Center for Infectious Disease"/>
            <person name="Wu L."/>
            <person name="Ma J."/>
        </authorList>
    </citation>
    <scope>NUCLEOTIDE SEQUENCE [LARGE SCALE GENOMIC DNA]</scope>
    <source>
        <strain evidence="10">CGMCC 1.12769</strain>
    </source>
</reference>
<keyword evidence="7" id="KW-1133">Transmembrane helix</keyword>
<dbReference type="Gene3D" id="3.30.565.10">
    <property type="entry name" value="Histidine kinase-like ATPase, C-terminal domain"/>
    <property type="match status" value="1"/>
</dbReference>
<keyword evidence="10" id="KW-1185">Reference proteome</keyword>
<dbReference type="Proteomes" id="UP000659344">
    <property type="component" value="Unassembled WGS sequence"/>
</dbReference>
<dbReference type="InterPro" id="IPR003660">
    <property type="entry name" value="HAMP_dom"/>
</dbReference>
<dbReference type="Pfam" id="PF06580">
    <property type="entry name" value="His_kinase"/>
    <property type="match status" value="1"/>
</dbReference>
<evidence type="ECO:0000313" key="9">
    <source>
        <dbReference type="EMBL" id="GGH15501.1"/>
    </source>
</evidence>
<protein>
    <submittedName>
        <fullName evidence="9">Sensor histidine kinase YesM</fullName>
    </submittedName>
</protein>
<gene>
    <name evidence="9" type="primary">yesM</name>
    <name evidence="9" type="ORF">GCM10008013_09770</name>
</gene>
<keyword evidence="4" id="KW-0808">Transferase</keyword>
<dbReference type="InterPro" id="IPR003594">
    <property type="entry name" value="HATPase_dom"/>
</dbReference>
<dbReference type="SUPFAM" id="SSF55874">
    <property type="entry name" value="ATPase domain of HSP90 chaperone/DNA topoisomerase II/histidine kinase"/>
    <property type="match status" value="1"/>
</dbReference>
<keyword evidence="5 9" id="KW-0418">Kinase</keyword>
<dbReference type="Gene3D" id="6.10.340.10">
    <property type="match status" value="1"/>
</dbReference>
<keyword evidence="3" id="KW-0597">Phosphoprotein</keyword>
<evidence type="ECO:0000256" key="4">
    <source>
        <dbReference type="ARBA" id="ARBA00022679"/>
    </source>
</evidence>
<evidence type="ECO:0000256" key="2">
    <source>
        <dbReference type="ARBA" id="ARBA00022475"/>
    </source>
</evidence>
<dbReference type="CDD" id="cd06225">
    <property type="entry name" value="HAMP"/>
    <property type="match status" value="1"/>
</dbReference>
<dbReference type="GO" id="GO:0016301">
    <property type="term" value="F:kinase activity"/>
    <property type="evidence" value="ECO:0007669"/>
    <property type="project" value="UniProtKB-KW"/>
</dbReference>
<evidence type="ECO:0000313" key="10">
    <source>
        <dbReference type="Proteomes" id="UP000659344"/>
    </source>
</evidence>
<evidence type="ECO:0000256" key="7">
    <source>
        <dbReference type="SAM" id="Phobius"/>
    </source>
</evidence>
<keyword evidence="6 7" id="KW-0472">Membrane</keyword>
<keyword evidence="2" id="KW-1003">Cell membrane</keyword>
<proteinExistence type="predicted"/>
<organism evidence="9 10">
    <name type="scientific">Paenibacillus segetis</name>
    <dbReference type="NCBI Taxonomy" id="1325360"/>
    <lineage>
        <taxon>Bacteria</taxon>
        <taxon>Bacillati</taxon>
        <taxon>Bacillota</taxon>
        <taxon>Bacilli</taxon>
        <taxon>Bacillales</taxon>
        <taxon>Paenibacillaceae</taxon>
        <taxon>Paenibacillus</taxon>
    </lineage>
</organism>
<dbReference type="InterPro" id="IPR036890">
    <property type="entry name" value="HATPase_C_sf"/>
</dbReference>
<dbReference type="EMBL" id="BMFT01000001">
    <property type="protein sequence ID" value="GGH15501.1"/>
    <property type="molecule type" value="Genomic_DNA"/>
</dbReference>